<gene>
    <name evidence="1" type="ORF">K3G42_020484</name>
</gene>
<evidence type="ECO:0000313" key="1">
    <source>
        <dbReference type="EMBL" id="KAH7992207.1"/>
    </source>
</evidence>
<organism evidence="1 2">
    <name type="scientific">Sphaerodactylus townsendi</name>
    <dbReference type="NCBI Taxonomy" id="933632"/>
    <lineage>
        <taxon>Eukaryota</taxon>
        <taxon>Metazoa</taxon>
        <taxon>Chordata</taxon>
        <taxon>Craniata</taxon>
        <taxon>Vertebrata</taxon>
        <taxon>Euteleostomi</taxon>
        <taxon>Lepidosauria</taxon>
        <taxon>Squamata</taxon>
        <taxon>Bifurcata</taxon>
        <taxon>Gekkota</taxon>
        <taxon>Sphaerodactylidae</taxon>
        <taxon>Sphaerodactylus</taxon>
    </lineage>
</organism>
<proteinExistence type="predicted"/>
<reference evidence="1" key="1">
    <citation type="submission" date="2021-08" db="EMBL/GenBank/DDBJ databases">
        <title>The first chromosome-level gecko genome reveals the dynamic sex chromosomes of Neotropical dwarf geckos (Sphaerodactylidae: Sphaerodactylus).</title>
        <authorList>
            <person name="Pinto B.J."/>
            <person name="Keating S.E."/>
            <person name="Gamble T."/>
        </authorList>
    </citation>
    <scope>NUCLEOTIDE SEQUENCE</scope>
    <source>
        <strain evidence="1">TG3544</strain>
    </source>
</reference>
<comment type="caution">
    <text evidence="1">The sequence shown here is derived from an EMBL/GenBank/DDBJ whole genome shotgun (WGS) entry which is preliminary data.</text>
</comment>
<sequence length="1401" mass="155449">MFSLWGFRKLLREDQLEAVTKAAQQEELERRKRLEQQRKDYHASIPTVPLEFLPAFLVFNDFVYYFGAEEIALRTAEVAQLPPQVLAEEIICLDSTSSGSEDDSKGRLHSIKDEVIELSSGEDEALQIVDSSDSGNEGDEDATGESSGAHVNDALNQLDASGQVIVNINHPPNEEDLYLAPQLARAVKPHQIGGIRFLYDNLVESLERFKTSSGFGCILAHSMGLGKTLQVISFLDVLFRHIKAKTVLAIVPVNTLQNWLAEFNMWLPAPEALPADYDPNEIQARTFKVHILNDEHKTTAARAKVVTDWVTDGGVLLMGYEMYRLLSLKKSFATGRKKKTKKQTGPVIIDLDEEDRQQELLKGIEKALSRPGPDVVICDEGHRIKNCHASTSQALKNIRSRRRVVLTGYPLQNNLIEYWCMVDFVRPDFLGTRQEFSNMFERPILNGQCIDSTPQDVRLMRYRSHVLHSLLEGFVQRRGHNVLKVQLPYKEEHVILLRLSKIQRALYTEFMNRFRDAGNSGWLGLNPLKAFCVCCKIWNHPDVLYEALQKENLANEQDLDVDDLSTAGPNSRCQSQGMKGKPESNALAPPIGEATNSKYIQGIGFSPFQERANQVVTYEWVILSIATTVEELYADNLQAKDILCDYQTGVLQNSPKMVLLFHLVEESVKLGDKILVFSQSLSTLSVIEDFLAKRPVPSTQDSDTQGVHNWIRNVHYYRLDGSTSASERERLINQFNDPGNTSVWLFLLSTRAGCLGVNLIGANRVVVFDASWNPCHDAQAVCRVYRYGQKKPCHIYRLVSDYTLEKKIYERQISKQGMSDRVVDDLNPVLNFTRREVENLLHYVEEETEPARLSFSKIKESVLQLACIKYPHLITKEPFQHESLLIDRKEHKLTKAEKKAAKKSYEEEKRASVPYTRPSYAQYYPASDQSLTSIPAFSQRNWRPSFKGEDRPVASVRPVQSTPIPMMPRHVPLGGMGSASVSNPGINFPINYLQRAGVLVQKIVTTTDIVIPGTNTSTDVQARISAGESIHIIRGTKGNEGTYIRTSDGRIFAIRTTGKPKGSEDHRMVASGSQGPSLESTSNGRHNASSPKLPNSEELTRPISPDSPEIISELQQYAEAAAARESRHNSPSTNAASGHPTRKDSVPPLVARGTDQRAAAHCLASSSSSALPAASQHTDSHSVLDLRGNKRKSTSPSGPEEQAHRQQKKRPLPASVPPYESGYPVSGGFTMPSVPLNHNLTHPFAPQAGNSLYMGTGSSYYQLPSLLPDPHLVFPVTTDPLLTAGTASSSAATSATASVPSFMLNPSMTGMLSNFTLPFTQSLLPEPRMFAPFPAPVLPSSLPRSMASAYPGFMSPHSGYPAGGLLRSQVPPFDTHEVSEVGCSSNDDEDKDDDVIEITGK</sequence>
<evidence type="ECO:0000313" key="2">
    <source>
        <dbReference type="Proteomes" id="UP000827872"/>
    </source>
</evidence>
<accession>A0ACB8EIQ1</accession>
<keyword evidence="2" id="KW-1185">Reference proteome</keyword>
<dbReference type="EMBL" id="CM037616">
    <property type="protein sequence ID" value="KAH7992207.1"/>
    <property type="molecule type" value="Genomic_DNA"/>
</dbReference>
<protein>
    <submittedName>
        <fullName evidence="1">Uncharacterized protein</fullName>
    </submittedName>
</protein>
<name>A0ACB8EIQ1_9SAUR</name>
<dbReference type="Proteomes" id="UP000827872">
    <property type="component" value="Linkage Group LG03"/>
</dbReference>